<keyword evidence="16" id="KW-1185">Reference proteome</keyword>
<dbReference type="InterPro" id="IPR017857">
    <property type="entry name" value="Coagulation_fac-like_Gla_dom"/>
</dbReference>
<dbReference type="InterPro" id="IPR001254">
    <property type="entry name" value="Trypsin_dom"/>
</dbReference>
<feature type="domain" description="Peptidase S1" evidence="13">
    <location>
        <begin position="189"/>
        <end position="391"/>
    </location>
</feature>
<dbReference type="GO" id="GO:0006508">
    <property type="term" value="P:proteolysis"/>
    <property type="evidence" value="ECO:0007669"/>
    <property type="project" value="InterPro"/>
</dbReference>
<gene>
    <name evidence="15" type="ORF">ANANG_G00053300</name>
</gene>
<dbReference type="InterPro" id="IPR000294">
    <property type="entry name" value="GLA_domain"/>
</dbReference>
<dbReference type="InterPro" id="IPR050442">
    <property type="entry name" value="Peptidase_S1_coag_factors"/>
</dbReference>
<dbReference type="FunFam" id="4.10.740.10:FF:000001">
    <property type="entry name" value="vitamin K-dependent protein S"/>
    <property type="match status" value="1"/>
</dbReference>
<sequence>MLRALLLVTLAFSYVSASVFIRKDDAHVLLHRSRRANSGFLEEMKQGNLERECVEEICDYEEAREVFEDDAKTKQFWMTYNRRDPCLDNPCKNNGSCIYMENSYQCQCPEGFEGKYCQEVFEDTLKCLYRNGGCEQFCNATGPRRRCACAEGYALGDNGKDCVPQVLYPCGKIPLLSVENQTAQATVRIVGGNQCPRGHCPWQVLLEHKGKSLCGGVIVRPDWVITAAHCVHNRDITDFKVVAGEHDLSVPEDSEQRLSVAQAIAHERYDAASGDSDIALRLGRADRGGTPRPRPARPASPVLRRLEVPLVPAAECGPKSGVNLTQSMFCAGYLHGLQPACRGDDGSPLVTQYRGTAFLTGLVGWGRGCQTPGYYGIFTASTTSCPGCTRP</sequence>
<feature type="disulfide bond" evidence="10">
    <location>
        <begin position="108"/>
        <end position="117"/>
    </location>
</feature>
<dbReference type="PROSITE" id="PS00022">
    <property type="entry name" value="EGF_1"/>
    <property type="match status" value="1"/>
</dbReference>
<evidence type="ECO:0000256" key="1">
    <source>
        <dbReference type="ARBA" id="ARBA00004613"/>
    </source>
</evidence>
<evidence type="ECO:0000259" key="13">
    <source>
        <dbReference type="PROSITE" id="PS50240"/>
    </source>
</evidence>
<comment type="caution">
    <text evidence="15">The sequence shown here is derived from an EMBL/GenBank/DDBJ whole genome shotgun (WGS) entry which is preliminary data.</text>
</comment>
<dbReference type="SMART" id="SM00179">
    <property type="entry name" value="EGF_CA"/>
    <property type="match status" value="1"/>
</dbReference>
<evidence type="ECO:0000256" key="8">
    <source>
        <dbReference type="ARBA" id="ARBA00023157"/>
    </source>
</evidence>
<dbReference type="PIRSF" id="PIRSF001143">
    <property type="entry name" value="Factor_X"/>
    <property type="match status" value="1"/>
</dbReference>
<dbReference type="GO" id="GO:0007596">
    <property type="term" value="P:blood coagulation"/>
    <property type="evidence" value="ECO:0007669"/>
    <property type="project" value="InterPro"/>
</dbReference>
<dbReference type="Pfam" id="PF00089">
    <property type="entry name" value="Trypsin"/>
    <property type="match status" value="2"/>
</dbReference>
<dbReference type="InterPro" id="IPR001881">
    <property type="entry name" value="EGF-like_Ca-bd_dom"/>
</dbReference>
<comment type="caution">
    <text evidence="10">Lacks conserved residue(s) required for the propagation of feature annotation.</text>
</comment>
<evidence type="ECO:0000256" key="5">
    <source>
        <dbReference type="ARBA" id="ARBA00022729"/>
    </source>
</evidence>
<dbReference type="SMART" id="SM00181">
    <property type="entry name" value="EGF"/>
    <property type="match status" value="2"/>
</dbReference>
<dbReference type="Gene3D" id="2.40.10.10">
    <property type="entry name" value="Trypsin-like serine proteases"/>
    <property type="match status" value="2"/>
</dbReference>
<dbReference type="SMART" id="SM00020">
    <property type="entry name" value="Tryp_SPc"/>
    <property type="match status" value="1"/>
</dbReference>
<evidence type="ECO:0000256" key="3">
    <source>
        <dbReference type="ARBA" id="ARBA00022536"/>
    </source>
</evidence>
<dbReference type="GO" id="GO:0005615">
    <property type="term" value="C:extracellular space"/>
    <property type="evidence" value="ECO:0007669"/>
    <property type="project" value="TreeGrafter"/>
</dbReference>
<keyword evidence="8 10" id="KW-1015">Disulfide bond</keyword>
<comment type="subcellular location">
    <subcellularLocation>
        <location evidence="1">Secreted</location>
    </subcellularLocation>
</comment>
<dbReference type="PROSITE" id="PS00134">
    <property type="entry name" value="TRYPSIN_HIS"/>
    <property type="match status" value="1"/>
</dbReference>
<dbReference type="EMBL" id="JAFIRN010000003">
    <property type="protein sequence ID" value="KAG5851593.1"/>
    <property type="molecule type" value="Genomic_DNA"/>
</dbReference>
<evidence type="ECO:0000259" key="12">
    <source>
        <dbReference type="PROSITE" id="PS50026"/>
    </source>
</evidence>
<evidence type="ECO:0000256" key="10">
    <source>
        <dbReference type="PROSITE-ProRule" id="PRU00076"/>
    </source>
</evidence>
<feature type="chain" id="PRO_5039038473" evidence="11">
    <location>
        <begin position="18"/>
        <end position="391"/>
    </location>
</feature>
<feature type="signal peptide" evidence="11">
    <location>
        <begin position="1"/>
        <end position="17"/>
    </location>
</feature>
<dbReference type="CDD" id="cd00054">
    <property type="entry name" value="EGF_CA"/>
    <property type="match status" value="1"/>
</dbReference>
<dbReference type="Pfam" id="PF00594">
    <property type="entry name" value="Gla"/>
    <property type="match status" value="1"/>
</dbReference>
<dbReference type="SUPFAM" id="SSF50494">
    <property type="entry name" value="Trypsin-like serine proteases"/>
    <property type="match status" value="1"/>
</dbReference>
<feature type="domain" description="Gla" evidence="14">
    <location>
        <begin position="36"/>
        <end position="82"/>
    </location>
</feature>
<dbReference type="InterPro" id="IPR000742">
    <property type="entry name" value="EGF"/>
</dbReference>
<organism evidence="15 16">
    <name type="scientific">Anguilla anguilla</name>
    <name type="common">European freshwater eel</name>
    <name type="synonym">Muraena anguilla</name>
    <dbReference type="NCBI Taxonomy" id="7936"/>
    <lineage>
        <taxon>Eukaryota</taxon>
        <taxon>Metazoa</taxon>
        <taxon>Chordata</taxon>
        <taxon>Craniata</taxon>
        <taxon>Vertebrata</taxon>
        <taxon>Euteleostomi</taxon>
        <taxon>Actinopterygii</taxon>
        <taxon>Neopterygii</taxon>
        <taxon>Teleostei</taxon>
        <taxon>Anguilliformes</taxon>
        <taxon>Anguillidae</taxon>
        <taxon>Anguilla</taxon>
    </lineage>
</organism>
<dbReference type="GO" id="GO:0005509">
    <property type="term" value="F:calcium ion binding"/>
    <property type="evidence" value="ECO:0007669"/>
    <property type="project" value="InterPro"/>
</dbReference>
<dbReference type="SMART" id="SM00069">
    <property type="entry name" value="GLA"/>
    <property type="match status" value="1"/>
</dbReference>
<dbReference type="Gene3D" id="4.10.740.10">
    <property type="entry name" value="Coagulation Factor IX"/>
    <property type="match status" value="1"/>
</dbReference>
<keyword evidence="5 11" id="KW-0732">Signal</keyword>
<keyword evidence="6" id="KW-0677">Repeat</keyword>
<dbReference type="InterPro" id="IPR012224">
    <property type="entry name" value="Pept_S1A_FX"/>
</dbReference>
<dbReference type="PROSITE" id="PS50998">
    <property type="entry name" value="GLA_2"/>
    <property type="match status" value="1"/>
</dbReference>
<evidence type="ECO:0000256" key="9">
    <source>
        <dbReference type="ARBA" id="ARBA00023180"/>
    </source>
</evidence>
<keyword evidence="7" id="KW-0865">Zymogen</keyword>
<proteinExistence type="predicted"/>
<dbReference type="CDD" id="cd00190">
    <property type="entry name" value="Tryp_SPc"/>
    <property type="match status" value="1"/>
</dbReference>
<evidence type="ECO:0000256" key="2">
    <source>
        <dbReference type="ARBA" id="ARBA00022525"/>
    </source>
</evidence>
<dbReference type="FunFam" id="2.10.25.10:FF:000404">
    <property type="entry name" value="Weary, isoform B"/>
    <property type="match status" value="1"/>
</dbReference>
<dbReference type="InterPro" id="IPR001314">
    <property type="entry name" value="Peptidase_S1A"/>
</dbReference>
<dbReference type="InterPro" id="IPR043504">
    <property type="entry name" value="Peptidase_S1_PA_chymotrypsin"/>
</dbReference>
<dbReference type="FunFam" id="2.40.10.10:FF:000068">
    <property type="entry name" value="transmembrane protease serine 2"/>
    <property type="match status" value="1"/>
</dbReference>
<evidence type="ECO:0000313" key="15">
    <source>
        <dbReference type="EMBL" id="KAG5851593.1"/>
    </source>
</evidence>
<dbReference type="PROSITE" id="PS01186">
    <property type="entry name" value="EGF_2"/>
    <property type="match status" value="1"/>
</dbReference>
<protein>
    <submittedName>
        <fullName evidence="15">Uncharacterized protein</fullName>
    </submittedName>
</protein>
<dbReference type="SUPFAM" id="SSF57630">
    <property type="entry name" value="GLA-domain"/>
    <property type="match status" value="1"/>
</dbReference>
<dbReference type="Proteomes" id="UP001044222">
    <property type="component" value="Unassembled WGS sequence"/>
</dbReference>
<evidence type="ECO:0000256" key="7">
    <source>
        <dbReference type="ARBA" id="ARBA00023145"/>
    </source>
</evidence>
<dbReference type="PANTHER" id="PTHR24278">
    <property type="entry name" value="COAGULATION FACTOR"/>
    <property type="match status" value="1"/>
</dbReference>
<dbReference type="Pfam" id="PF14670">
    <property type="entry name" value="FXa_inhibition"/>
    <property type="match status" value="1"/>
</dbReference>
<keyword evidence="2" id="KW-0964">Secreted</keyword>
<evidence type="ECO:0000256" key="4">
    <source>
        <dbReference type="ARBA" id="ARBA00022685"/>
    </source>
</evidence>
<dbReference type="PROSITE" id="PS50026">
    <property type="entry name" value="EGF_3"/>
    <property type="match status" value="1"/>
</dbReference>
<dbReference type="PRINTS" id="PR00722">
    <property type="entry name" value="CHYMOTRYPSIN"/>
</dbReference>
<dbReference type="AlphaFoldDB" id="A0A9D3S1W5"/>
<dbReference type="SUPFAM" id="SSF57196">
    <property type="entry name" value="EGF/Laminin"/>
    <property type="match status" value="1"/>
</dbReference>
<evidence type="ECO:0000256" key="11">
    <source>
        <dbReference type="SAM" id="SignalP"/>
    </source>
</evidence>
<dbReference type="PRINTS" id="PR00001">
    <property type="entry name" value="GLABLOOD"/>
</dbReference>
<dbReference type="InterPro" id="IPR018114">
    <property type="entry name" value="TRYPSIN_HIS"/>
</dbReference>
<dbReference type="PROSITE" id="PS50240">
    <property type="entry name" value="TRYPSIN_DOM"/>
    <property type="match status" value="1"/>
</dbReference>
<keyword evidence="4" id="KW-0165">Cleavage on pair of basic residues</keyword>
<feature type="domain" description="EGF-like" evidence="12">
    <location>
        <begin position="82"/>
        <end position="118"/>
    </location>
</feature>
<accession>A0A9D3S1W5</accession>
<reference evidence="15" key="1">
    <citation type="submission" date="2021-01" db="EMBL/GenBank/DDBJ databases">
        <title>A chromosome-scale assembly of European eel, Anguilla anguilla.</title>
        <authorList>
            <person name="Henkel C."/>
            <person name="Jong-Raadsen S.A."/>
            <person name="Dufour S."/>
            <person name="Weltzien F.-A."/>
            <person name="Palstra A.P."/>
            <person name="Pelster B."/>
            <person name="Spaink H.P."/>
            <person name="Van Den Thillart G.E."/>
            <person name="Jansen H."/>
            <person name="Zahm M."/>
            <person name="Klopp C."/>
            <person name="Cedric C."/>
            <person name="Louis A."/>
            <person name="Berthelot C."/>
            <person name="Parey E."/>
            <person name="Roest Crollius H."/>
            <person name="Montfort J."/>
            <person name="Robinson-Rechavi M."/>
            <person name="Bucao C."/>
            <person name="Bouchez O."/>
            <person name="Gislard M."/>
            <person name="Lluch J."/>
            <person name="Milhes M."/>
            <person name="Lampietro C."/>
            <person name="Lopez Roques C."/>
            <person name="Donnadieu C."/>
            <person name="Braasch I."/>
            <person name="Desvignes T."/>
            <person name="Postlethwait J."/>
            <person name="Bobe J."/>
            <person name="Guiguen Y."/>
            <person name="Dirks R."/>
        </authorList>
    </citation>
    <scope>NUCLEOTIDE SEQUENCE</scope>
    <source>
        <strain evidence="15">Tag_6206</strain>
        <tissue evidence="15">Liver</tissue>
    </source>
</reference>
<dbReference type="GO" id="GO:0004252">
    <property type="term" value="F:serine-type endopeptidase activity"/>
    <property type="evidence" value="ECO:0007669"/>
    <property type="project" value="InterPro"/>
</dbReference>
<evidence type="ECO:0000259" key="14">
    <source>
        <dbReference type="PROSITE" id="PS50998"/>
    </source>
</evidence>
<dbReference type="Gene3D" id="2.10.25.10">
    <property type="entry name" value="Laminin"/>
    <property type="match status" value="2"/>
</dbReference>
<evidence type="ECO:0000256" key="6">
    <source>
        <dbReference type="ARBA" id="ARBA00022737"/>
    </source>
</evidence>
<keyword evidence="9" id="KW-0325">Glycoprotein</keyword>
<dbReference type="Pfam" id="PF00008">
    <property type="entry name" value="EGF"/>
    <property type="match status" value="1"/>
</dbReference>
<name>A0A9D3S1W5_ANGAN</name>
<dbReference type="PROSITE" id="PS00011">
    <property type="entry name" value="GLA_1"/>
    <property type="match status" value="1"/>
</dbReference>
<keyword evidence="3 10" id="KW-0245">EGF-like domain</keyword>
<dbReference type="InterPro" id="IPR035972">
    <property type="entry name" value="GLA-like_dom_SF"/>
</dbReference>
<evidence type="ECO:0000313" key="16">
    <source>
        <dbReference type="Proteomes" id="UP001044222"/>
    </source>
</evidence>
<dbReference type="PANTHER" id="PTHR24278:SF26">
    <property type="entry name" value="COAGULATION FACTOR VII"/>
    <property type="match status" value="1"/>
</dbReference>
<dbReference type="InterPro" id="IPR009003">
    <property type="entry name" value="Peptidase_S1_PA"/>
</dbReference>